<keyword evidence="3" id="KW-0479">Metal-binding</keyword>
<evidence type="ECO:0000313" key="10">
    <source>
        <dbReference type="Proteomes" id="UP000317835"/>
    </source>
</evidence>
<dbReference type="EMBL" id="CP036427">
    <property type="protein sequence ID" value="QDV39146.1"/>
    <property type="molecule type" value="Genomic_DNA"/>
</dbReference>
<dbReference type="EC" id="3.1.6.6" evidence="9"/>
<keyword evidence="10" id="KW-1185">Reference proteome</keyword>
<dbReference type="SUPFAM" id="SSF53649">
    <property type="entry name" value="Alkaline phosphatase-like"/>
    <property type="match status" value="1"/>
</dbReference>
<evidence type="ECO:0000256" key="5">
    <source>
        <dbReference type="ARBA" id="ARBA00022801"/>
    </source>
</evidence>
<feature type="domain" description="Sulfatase N-terminal" evidence="8">
    <location>
        <begin position="35"/>
        <end position="367"/>
    </location>
</feature>
<evidence type="ECO:0000256" key="3">
    <source>
        <dbReference type="ARBA" id="ARBA00022723"/>
    </source>
</evidence>
<dbReference type="GO" id="GO:0005737">
    <property type="term" value="C:cytoplasm"/>
    <property type="evidence" value="ECO:0007669"/>
    <property type="project" value="TreeGrafter"/>
</dbReference>
<feature type="region of interest" description="Disordered" evidence="7">
    <location>
        <begin position="428"/>
        <end position="487"/>
    </location>
</feature>
<name>A0A518HEF5_9BACT</name>
<organism evidence="9 10">
    <name type="scientific">Tautonia plasticadhaerens</name>
    <dbReference type="NCBI Taxonomy" id="2527974"/>
    <lineage>
        <taxon>Bacteria</taxon>
        <taxon>Pseudomonadati</taxon>
        <taxon>Planctomycetota</taxon>
        <taxon>Planctomycetia</taxon>
        <taxon>Isosphaerales</taxon>
        <taxon>Isosphaeraceae</taxon>
        <taxon>Tautonia</taxon>
    </lineage>
</organism>
<evidence type="ECO:0000256" key="6">
    <source>
        <dbReference type="ARBA" id="ARBA00022837"/>
    </source>
</evidence>
<keyword evidence="5 9" id="KW-0378">Hydrolase</keyword>
<evidence type="ECO:0000259" key="8">
    <source>
        <dbReference type="Pfam" id="PF00884"/>
    </source>
</evidence>
<keyword evidence="4" id="KW-0732">Signal</keyword>
<dbReference type="CDD" id="cd16030">
    <property type="entry name" value="iduronate-2-sulfatase"/>
    <property type="match status" value="1"/>
</dbReference>
<sequence>MQRSKIWGLAAPLAIVAAGLGPGDHAEASAPQERPNVLFIAVEDLNDWTGFLGGHPQARTPNLDRLAARGVSFTRAYCSAPACNPSRTSLLTGLRPSTTGVYHNDQPWRPVLPDAVTLTDHFAAAGYDVAGGGKIFHNSFNDPDAWPEWFKAGDHPEPDETPVNGIPGAGHFDWGPVDVPDEAMGDHRTVSWAIDRLDDDRDRRFFLAVGLIRPHLQWYVPRGYFEHYPVDGISLPEAPADDLDDVPAAGVAIARPDGDHRKVLEAGQWEEAVQGYLASIEFADAQVGRLLDALEASGLADETIVVLWGDHGWHLGEKQHWRKFALWEEATRVPLIIAAPGVAAHGGRSGRPVSLMDLYPTLVELCGLPQKPELEGESLVPLLRDPASPRATPAITTHGRANHAVRTERWRYIRYADGSEELYDHEADPQEWTNLADDPRWEGQKRDLGRWLPPSDAPYAPRRRDDGRRDGIRSRPDAPGSGGAGRR</sequence>
<dbReference type="Gene3D" id="3.40.720.10">
    <property type="entry name" value="Alkaline Phosphatase, subunit A"/>
    <property type="match status" value="1"/>
</dbReference>
<evidence type="ECO:0000256" key="2">
    <source>
        <dbReference type="ARBA" id="ARBA00008779"/>
    </source>
</evidence>
<evidence type="ECO:0000256" key="1">
    <source>
        <dbReference type="ARBA" id="ARBA00001913"/>
    </source>
</evidence>
<protein>
    <submittedName>
        <fullName evidence="9">Choline-sulfatase</fullName>
        <ecNumber evidence="9">3.1.6.6</ecNumber>
    </submittedName>
</protein>
<geneLocation type="plasmid" evidence="10">
    <name>pelp_1</name>
</geneLocation>
<dbReference type="InterPro" id="IPR035874">
    <property type="entry name" value="IDS"/>
</dbReference>
<dbReference type="PANTHER" id="PTHR45953">
    <property type="entry name" value="IDURONATE 2-SULFATASE"/>
    <property type="match status" value="1"/>
</dbReference>
<dbReference type="GO" id="GO:0046872">
    <property type="term" value="F:metal ion binding"/>
    <property type="evidence" value="ECO:0007669"/>
    <property type="project" value="UniProtKB-KW"/>
</dbReference>
<dbReference type="InterPro" id="IPR017850">
    <property type="entry name" value="Alkaline_phosphatase_core_sf"/>
</dbReference>
<dbReference type="AlphaFoldDB" id="A0A518HEF5"/>
<dbReference type="InterPro" id="IPR000917">
    <property type="entry name" value="Sulfatase_N"/>
</dbReference>
<comment type="similarity">
    <text evidence="2">Belongs to the sulfatase family.</text>
</comment>
<feature type="compositionally biased region" description="Basic and acidic residues" evidence="7">
    <location>
        <begin position="437"/>
        <end position="449"/>
    </location>
</feature>
<gene>
    <name evidence="9" type="primary">betC</name>
    <name evidence="9" type="ORF">ElP_71100</name>
</gene>
<evidence type="ECO:0000256" key="7">
    <source>
        <dbReference type="SAM" id="MobiDB-lite"/>
    </source>
</evidence>
<dbReference type="PANTHER" id="PTHR45953:SF1">
    <property type="entry name" value="IDURONATE 2-SULFATASE"/>
    <property type="match status" value="1"/>
</dbReference>
<reference evidence="9 10" key="1">
    <citation type="submission" date="2019-02" db="EMBL/GenBank/DDBJ databases">
        <title>Deep-cultivation of Planctomycetes and their phenomic and genomic characterization uncovers novel biology.</title>
        <authorList>
            <person name="Wiegand S."/>
            <person name="Jogler M."/>
            <person name="Boedeker C."/>
            <person name="Pinto D."/>
            <person name="Vollmers J."/>
            <person name="Rivas-Marin E."/>
            <person name="Kohn T."/>
            <person name="Peeters S.H."/>
            <person name="Heuer A."/>
            <person name="Rast P."/>
            <person name="Oberbeckmann S."/>
            <person name="Bunk B."/>
            <person name="Jeske O."/>
            <person name="Meyerdierks A."/>
            <person name="Storesund J.E."/>
            <person name="Kallscheuer N."/>
            <person name="Luecker S."/>
            <person name="Lage O.M."/>
            <person name="Pohl T."/>
            <person name="Merkel B.J."/>
            <person name="Hornburger P."/>
            <person name="Mueller R.-W."/>
            <person name="Bruemmer F."/>
            <person name="Labrenz M."/>
            <person name="Spormann A.M."/>
            <person name="Op den Camp H."/>
            <person name="Overmann J."/>
            <person name="Amann R."/>
            <person name="Jetten M.S.M."/>
            <person name="Mascher T."/>
            <person name="Medema M.H."/>
            <person name="Devos D.P."/>
            <person name="Kaster A.-K."/>
            <person name="Ovreas L."/>
            <person name="Rohde M."/>
            <person name="Galperin M.Y."/>
            <person name="Jogler C."/>
        </authorList>
    </citation>
    <scope>NUCLEOTIDE SEQUENCE [LARGE SCALE GENOMIC DNA]</scope>
    <source>
        <strain evidence="9 10">ElP</strain>
        <plasmid evidence="10">pelp_1</plasmid>
    </source>
</reference>
<dbReference type="KEGG" id="tpla:ElP_71100"/>
<dbReference type="Proteomes" id="UP000317835">
    <property type="component" value="Plasmid pElP_1"/>
</dbReference>
<evidence type="ECO:0000256" key="4">
    <source>
        <dbReference type="ARBA" id="ARBA00022729"/>
    </source>
</evidence>
<dbReference type="RefSeq" id="WP_231749911.1">
    <property type="nucleotide sequence ID" value="NZ_CP036427.1"/>
</dbReference>
<comment type="cofactor">
    <cofactor evidence="1">
        <name>Ca(2+)</name>
        <dbReference type="ChEBI" id="CHEBI:29108"/>
    </cofactor>
</comment>
<evidence type="ECO:0000313" key="9">
    <source>
        <dbReference type="EMBL" id="QDV39146.1"/>
    </source>
</evidence>
<proteinExistence type="inferred from homology"/>
<dbReference type="GO" id="GO:0004423">
    <property type="term" value="F:iduronate-2-sulfatase activity"/>
    <property type="evidence" value="ECO:0007669"/>
    <property type="project" value="InterPro"/>
</dbReference>
<accession>A0A518HEF5</accession>
<dbReference type="Pfam" id="PF00884">
    <property type="entry name" value="Sulfatase"/>
    <property type="match status" value="1"/>
</dbReference>
<keyword evidence="6" id="KW-0106">Calcium</keyword>
<dbReference type="GO" id="GO:0047753">
    <property type="term" value="F:choline-sulfatase activity"/>
    <property type="evidence" value="ECO:0007669"/>
    <property type="project" value="UniProtKB-EC"/>
</dbReference>
<feature type="compositionally biased region" description="Basic and acidic residues" evidence="7">
    <location>
        <begin position="462"/>
        <end position="476"/>
    </location>
</feature>
<keyword evidence="9" id="KW-0614">Plasmid</keyword>